<proteinExistence type="predicted"/>
<reference evidence="3 4" key="1">
    <citation type="submission" date="2019-03" db="EMBL/GenBank/DDBJ databases">
        <title>Genomic Encyclopedia of Type Strains, Phase IV (KMG-IV): sequencing the most valuable type-strain genomes for metagenomic binning, comparative biology and taxonomic classification.</title>
        <authorList>
            <person name="Goeker M."/>
        </authorList>
    </citation>
    <scope>NUCLEOTIDE SEQUENCE [LARGE SCALE GENOMIC DNA]</scope>
    <source>
        <strain evidence="3 4">DSM 19345</strain>
    </source>
</reference>
<dbReference type="EMBL" id="SMAK01000001">
    <property type="protein sequence ID" value="TCT13363.1"/>
    <property type="molecule type" value="Genomic_DNA"/>
</dbReference>
<sequence>MFDRKTAPLRPLAELRNTSIGLVDSYPSIAPLLRDVLAIWEMRRMGIVGEACDPMTLAQLSASQPDILIINAIGRLSSSLALAAAVRNRHSFPDPFLPMIIVMANVTRERVLRARDTGIDEFLAFPFSAKALYQRIESIVFDRRGFVATPSYFGPDRRRGAMATYLGADRRSGSSLLINARTRQTYLEIG</sequence>
<feature type="domain" description="Response regulatory" evidence="2">
    <location>
        <begin position="19"/>
        <end position="140"/>
    </location>
</feature>
<comment type="caution">
    <text evidence="1">Lacks conserved residue(s) required for the propagation of feature annotation.</text>
</comment>
<dbReference type="OrthoDB" id="9786548at2"/>
<gene>
    <name evidence="3" type="ORF">EDC22_101227</name>
</gene>
<dbReference type="GO" id="GO:0000160">
    <property type="term" value="P:phosphorelay signal transduction system"/>
    <property type="evidence" value="ECO:0007669"/>
    <property type="project" value="InterPro"/>
</dbReference>
<name>A0A4R3MJ55_9HYPH</name>
<accession>A0A4R3MJ55</accession>
<organism evidence="3 4">
    <name type="scientific">Tepidamorphus gemmatus</name>
    <dbReference type="NCBI Taxonomy" id="747076"/>
    <lineage>
        <taxon>Bacteria</taxon>
        <taxon>Pseudomonadati</taxon>
        <taxon>Pseudomonadota</taxon>
        <taxon>Alphaproteobacteria</taxon>
        <taxon>Hyphomicrobiales</taxon>
        <taxon>Tepidamorphaceae</taxon>
        <taxon>Tepidamorphus</taxon>
    </lineage>
</organism>
<dbReference type="Gene3D" id="3.40.50.2300">
    <property type="match status" value="1"/>
</dbReference>
<protein>
    <recommendedName>
        <fullName evidence="2">Response regulatory domain-containing protein</fullName>
    </recommendedName>
</protein>
<evidence type="ECO:0000313" key="3">
    <source>
        <dbReference type="EMBL" id="TCT13363.1"/>
    </source>
</evidence>
<evidence type="ECO:0000256" key="1">
    <source>
        <dbReference type="PROSITE-ProRule" id="PRU00169"/>
    </source>
</evidence>
<dbReference type="AlphaFoldDB" id="A0A4R3MJ55"/>
<evidence type="ECO:0000259" key="2">
    <source>
        <dbReference type="PROSITE" id="PS50110"/>
    </source>
</evidence>
<dbReference type="InterPro" id="IPR001789">
    <property type="entry name" value="Sig_transdc_resp-reg_receiver"/>
</dbReference>
<dbReference type="PROSITE" id="PS50110">
    <property type="entry name" value="RESPONSE_REGULATORY"/>
    <property type="match status" value="1"/>
</dbReference>
<evidence type="ECO:0000313" key="4">
    <source>
        <dbReference type="Proteomes" id="UP000295678"/>
    </source>
</evidence>
<dbReference type="InterPro" id="IPR011006">
    <property type="entry name" value="CheY-like_superfamily"/>
</dbReference>
<dbReference type="Proteomes" id="UP000295678">
    <property type="component" value="Unassembled WGS sequence"/>
</dbReference>
<keyword evidence="4" id="KW-1185">Reference proteome</keyword>
<comment type="caution">
    <text evidence="3">The sequence shown here is derived from an EMBL/GenBank/DDBJ whole genome shotgun (WGS) entry which is preliminary data.</text>
</comment>
<dbReference type="RefSeq" id="WP_132804757.1">
    <property type="nucleotide sequence ID" value="NZ_SMAK01000001.1"/>
</dbReference>
<dbReference type="SUPFAM" id="SSF52172">
    <property type="entry name" value="CheY-like"/>
    <property type="match status" value="1"/>
</dbReference>